<sequence>MMMKVTLAFLLCLVTLTIVKGAPSPTVPQVNGAANDAMIENQPVDVAAIESADFVQQPFEANDAMDTSATHYKRYYYPNAYYYPHYYPHYYPKYHYPRYYNYYY</sequence>
<dbReference type="EMBL" id="GL734687">
    <property type="protein sequence ID" value="EFX61376.1"/>
    <property type="molecule type" value="Genomic_DNA"/>
</dbReference>
<feature type="signal peptide" evidence="1">
    <location>
        <begin position="1"/>
        <end position="21"/>
    </location>
</feature>
<name>E9FUD6_DAPPU</name>
<organism evidence="3 4">
    <name type="scientific">Daphnia pulex</name>
    <name type="common">Water flea</name>
    <dbReference type="NCBI Taxonomy" id="6669"/>
    <lineage>
        <taxon>Eukaryota</taxon>
        <taxon>Metazoa</taxon>
        <taxon>Ecdysozoa</taxon>
        <taxon>Arthropoda</taxon>
        <taxon>Crustacea</taxon>
        <taxon>Branchiopoda</taxon>
        <taxon>Diplostraca</taxon>
        <taxon>Cladocera</taxon>
        <taxon>Anomopoda</taxon>
        <taxon>Daphniidae</taxon>
        <taxon>Daphnia</taxon>
    </lineage>
</organism>
<dbReference type="EMBL" id="GL732525">
    <property type="protein sequence ID" value="EFX88938.1"/>
    <property type="molecule type" value="Genomic_DNA"/>
</dbReference>
<dbReference type="Proteomes" id="UP000000305">
    <property type="component" value="Unassembled WGS sequence"/>
</dbReference>
<accession>E9FUD6</accession>
<evidence type="ECO:0000313" key="4">
    <source>
        <dbReference type="Proteomes" id="UP000000305"/>
    </source>
</evidence>
<dbReference type="AlphaFoldDB" id="E9FUD6"/>
<evidence type="ECO:0000256" key="1">
    <source>
        <dbReference type="SAM" id="SignalP"/>
    </source>
</evidence>
<reference evidence="3 4" key="1">
    <citation type="journal article" date="2011" name="Science">
        <title>The ecoresponsive genome of Daphnia pulex.</title>
        <authorList>
            <person name="Colbourne J.K."/>
            <person name="Pfrender M.E."/>
            <person name="Gilbert D."/>
            <person name="Thomas W.K."/>
            <person name="Tucker A."/>
            <person name="Oakley T.H."/>
            <person name="Tokishita S."/>
            <person name="Aerts A."/>
            <person name="Arnold G.J."/>
            <person name="Basu M.K."/>
            <person name="Bauer D.J."/>
            <person name="Caceres C.E."/>
            <person name="Carmel L."/>
            <person name="Casola C."/>
            <person name="Choi J.H."/>
            <person name="Detter J.C."/>
            <person name="Dong Q."/>
            <person name="Dusheyko S."/>
            <person name="Eads B.D."/>
            <person name="Frohlich T."/>
            <person name="Geiler-Samerotte K.A."/>
            <person name="Gerlach D."/>
            <person name="Hatcher P."/>
            <person name="Jogdeo S."/>
            <person name="Krijgsveld J."/>
            <person name="Kriventseva E.V."/>
            <person name="Kultz D."/>
            <person name="Laforsch C."/>
            <person name="Lindquist E."/>
            <person name="Lopez J."/>
            <person name="Manak J.R."/>
            <person name="Muller J."/>
            <person name="Pangilinan J."/>
            <person name="Patwardhan R.P."/>
            <person name="Pitluck S."/>
            <person name="Pritham E.J."/>
            <person name="Rechtsteiner A."/>
            <person name="Rho M."/>
            <person name="Rogozin I.B."/>
            <person name="Sakarya O."/>
            <person name="Salamov A."/>
            <person name="Schaack S."/>
            <person name="Shapiro H."/>
            <person name="Shiga Y."/>
            <person name="Skalitzky C."/>
            <person name="Smith Z."/>
            <person name="Souvorov A."/>
            <person name="Sung W."/>
            <person name="Tang Z."/>
            <person name="Tsuchiya D."/>
            <person name="Tu H."/>
            <person name="Vos H."/>
            <person name="Wang M."/>
            <person name="Wolf Y.I."/>
            <person name="Yamagata H."/>
            <person name="Yamada T."/>
            <person name="Ye Y."/>
            <person name="Shaw J.R."/>
            <person name="Andrews J."/>
            <person name="Crease T.J."/>
            <person name="Tang H."/>
            <person name="Lucas S.M."/>
            <person name="Robertson H.M."/>
            <person name="Bork P."/>
            <person name="Koonin E.V."/>
            <person name="Zdobnov E.M."/>
            <person name="Grigoriev I.V."/>
            <person name="Lynch M."/>
            <person name="Boore J.L."/>
        </authorList>
    </citation>
    <scope>NUCLEOTIDE SEQUENCE [LARGE SCALE GENOMIC DNA]</scope>
</reference>
<evidence type="ECO:0000313" key="2">
    <source>
        <dbReference type="EMBL" id="EFX61376.1"/>
    </source>
</evidence>
<keyword evidence="4" id="KW-1185">Reference proteome</keyword>
<dbReference type="KEGG" id="dpx:DAPPUDRAFT_122114"/>
<proteinExistence type="predicted"/>
<feature type="chain" id="PRO_5010831016" evidence="1">
    <location>
        <begin position="22"/>
        <end position="104"/>
    </location>
</feature>
<gene>
    <name evidence="2" type="ORF">DAPPUDRAFT_122114</name>
    <name evidence="3" type="ORF">DAPPUDRAFT_95663</name>
</gene>
<protein>
    <submittedName>
        <fullName evidence="3">Uncharacterized protein</fullName>
    </submittedName>
</protein>
<dbReference type="OrthoDB" id="6394314at2759"/>
<evidence type="ECO:0000313" key="3">
    <source>
        <dbReference type="EMBL" id="EFX88938.1"/>
    </source>
</evidence>
<keyword evidence="1" id="KW-0732">Signal</keyword>
<dbReference type="HOGENOM" id="CLU_2252721_0_0_1"/>
<dbReference type="KEGG" id="dpx:DAPPUDRAFT_95663"/>